<evidence type="ECO:0000256" key="2">
    <source>
        <dbReference type="ARBA" id="ARBA00023136"/>
    </source>
</evidence>
<dbReference type="Pfam" id="PF14905">
    <property type="entry name" value="OMP_b-brl_3"/>
    <property type="match status" value="1"/>
</dbReference>
<dbReference type="InterPro" id="IPR041700">
    <property type="entry name" value="OMP_b-brl_3"/>
</dbReference>
<sequence>MKTHIIYLLFTFCILSGIYAQNMSISGRVTDGKGEPLAFANIVIVQDKDSMTFAGTVTDMEGNFMLETTKENPVVKVSYLGYVTTSVAVKQNVLNTIKLEEDTNLLGEVVVRGTRQHFKMENGGIAMDVANSPLKNVGTANDVLEKQPFIVKNGDAISVLGKGTPLIYINNRLVRNDNELERLSSTHIKKVTVITNPGPEYDASVSAVVLIEAIRPPGEGIGGEVFGRMDVRSKISADGAVDLNYRKNKLDLFAYYGYSEKQREIDINSMQTLEAEENITAVQQIAIQKVHNKFHYLEGGLNYELDERHSIGAKYVYTRTPYYKGGVDIVSAVTKDRVSIEEFPTNTKVDMNANSHLLNAYYTGNVSPWLKVQLDMDYAKGSSENHDFSVSEREDEVEVGTRSLQDYDLYAGKLTLSTPLLGSNFNYGMEYSHTTNEQTYWVDENEGAPSLASNENMSKQKLFAAFLSYSKSIDKWMFNLGLRFENVGFDYFENGNKVDEQSRTYKDFFPQASVSYRSDKVQMMLGYRATIQRPSYYQLRNSIQYDDPYTYETGNPYLKPTRIDDISYSLLWKKIKLMVSYKMYDNMSLLIPHPYGEKQDIVMYIPENMDHTQNLMAMVYYSPRLGFWEPVAGLGVSKDYFKYGDTGQKYEKPFLRYSLQNTFRLPAGFVVMLDFQGTSKGHSNLTYLYDQFRMDVRVTKTFMKGNLILNLRGYDILGTYKQKRLMEVNPIVSLIDKNLDTRSWQFSVRYKFNASKSKYKGKSASEEERQRM</sequence>
<evidence type="ECO:0000313" key="5">
    <source>
        <dbReference type="EMBL" id="ALJ61636.1"/>
    </source>
</evidence>
<dbReference type="SUPFAM" id="SSF56935">
    <property type="entry name" value="Porins"/>
    <property type="match status" value="1"/>
</dbReference>
<dbReference type="KEGG" id="bcel:BcellWH2_04419"/>
<dbReference type="PATRIC" id="fig|246787.4.peg.4565"/>
<dbReference type="GO" id="GO:0009279">
    <property type="term" value="C:cell outer membrane"/>
    <property type="evidence" value="ECO:0007669"/>
    <property type="project" value="UniProtKB-SubCell"/>
</dbReference>
<evidence type="ECO:0000256" key="1">
    <source>
        <dbReference type="ARBA" id="ARBA00004442"/>
    </source>
</evidence>
<dbReference type="Gene3D" id="2.40.170.20">
    <property type="entry name" value="TonB-dependent receptor, beta-barrel domain"/>
    <property type="match status" value="1"/>
</dbReference>
<organism evidence="5 6">
    <name type="scientific">Bacteroides cellulosilyticus</name>
    <dbReference type="NCBI Taxonomy" id="246787"/>
    <lineage>
        <taxon>Bacteria</taxon>
        <taxon>Pseudomonadati</taxon>
        <taxon>Bacteroidota</taxon>
        <taxon>Bacteroidia</taxon>
        <taxon>Bacteroidales</taxon>
        <taxon>Bacteroidaceae</taxon>
        <taxon>Bacteroides</taxon>
    </lineage>
</organism>
<dbReference type="EMBL" id="CP012801">
    <property type="protein sequence ID" value="ALJ61636.1"/>
    <property type="molecule type" value="Genomic_DNA"/>
</dbReference>
<dbReference type="SUPFAM" id="SSF49464">
    <property type="entry name" value="Carboxypeptidase regulatory domain-like"/>
    <property type="match status" value="1"/>
</dbReference>
<name>A0A0P0GTL5_9BACE</name>
<dbReference type="InterPro" id="IPR036942">
    <property type="entry name" value="Beta-barrel_TonB_sf"/>
</dbReference>
<dbReference type="Proteomes" id="UP000061809">
    <property type="component" value="Chromosome"/>
</dbReference>
<evidence type="ECO:0000259" key="4">
    <source>
        <dbReference type="Pfam" id="PF14905"/>
    </source>
</evidence>
<dbReference type="InterPro" id="IPR008969">
    <property type="entry name" value="CarboxyPept-like_regulatory"/>
</dbReference>
<dbReference type="Pfam" id="PF13715">
    <property type="entry name" value="CarbopepD_reg_2"/>
    <property type="match status" value="1"/>
</dbReference>
<keyword evidence="3" id="KW-0998">Cell outer membrane</keyword>
<proteinExistence type="predicted"/>
<accession>A0A0P0GTL5</accession>
<protein>
    <recommendedName>
        <fullName evidence="4">Outer membrane protein beta-barrel domain-containing protein</fullName>
    </recommendedName>
</protein>
<dbReference type="Gene3D" id="2.60.40.1120">
    <property type="entry name" value="Carboxypeptidase-like, regulatory domain"/>
    <property type="match status" value="1"/>
</dbReference>
<evidence type="ECO:0000256" key="3">
    <source>
        <dbReference type="ARBA" id="ARBA00023237"/>
    </source>
</evidence>
<feature type="domain" description="Outer membrane protein beta-barrel" evidence="4">
    <location>
        <begin position="373"/>
        <end position="750"/>
    </location>
</feature>
<keyword evidence="2" id="KW-0472">Membrane</keyword>
<dbReference type="RefSeq" id="WP_029428661.1">
    <property type="nucleotide sequence ID" value="NZ_CP012801.1"/>
</dbReference>
<evidence type="ECO:0000313" key="6">
    <source>
        <dbReference type="Proteomes" id="UP000061809"/>
    </source>
</evidence>
<comment type="subcellular location">
    <subcellularLocation>
        <location evidence="1">Cell outer membrane</location>
    </subcellularLocation>
</comment>
<gene>
    <name evidence="5" type="ORF">BcellWH2_04419</name>
</gene>
<dbReference type="AlphaFoldDB" id="A0A0P0GTL5"/>
<reference evidence="5 6" key="1">
    <citation type="journal article" date="2015" name="Science">
        <title>Genetic determinants of in vivo fitness and diet responsiveness in multiple human gut Bacteroides.</title>
        <authorList>
            <person name="Wu M."/>
            <person name="McNulty N.P."/>
            <person name="Rodionov D.A."/>
            <person name="Khoroshkin M.S."/>
            <person name="Griffin N.W."/>
            <person name="Cheng J."/>
            <person name="Latreille P."/>
            <person name="Kerstetter R.A."/>
            <person name="Terrapon N."/>
            <person name="Henrissat B."/>
            <person name="Osterman A.L."/>
            <person name="Gordon J.I."/>
        </authorList>
    </citation>
    <scope>NUCLEOTIDE SEQUENCE [LARGE SCALE GENOMIC DNA]</scope>
    <source>
        <strain evidence="5 6">WH2</strain>
    </source>
</reference>